<dbReference type="AlphaFoldDB" id="A0A6A6CI44"/>
<sequence length="181" mass="20456">MSTFRKPTTTNPQDFWHIKRARWDTFKEEAALGGSKKKAALVQLRRCDAAGRIMETDEGDKEQTFYGIPGWLTLSVFAGKDALKPCYWCTRERIWVPCKVFSTHDDIACAYCKLNGKGRCKANPPKQESDSYNEAVYGAVARARIDELQKEVASLNERVGGLGSQLSNLLGFFNSYQQWTT</sequence>
<dbReference type="GeneID" id="54559833"/>
<evidence type="ECO:0000256" key="1">
    <source>
        <dbReference type="SAM" id="Coils"/>
    </source>
</evidence>
<keyword evidence="3" id="KW-1185">Reference proteome</keyword>
<gene>
    <name evidence="2" type="ORF">M409DRAFT_22946</name>
</gene>
<evidence type="ECO:0000313" key="3">
    <source>
        <dbReference type="Proteomes" id="UP000799537"/>
    </source>
</evidence>
<dbReference type="Proteomes" id="UP000799537">
    <property type="component" value="Unassembled WGS sequence"/>
</dbReference>
<proteinExistence type="predicted"/>
<protein>
    <submittedName>
        <fullName evidence="2">Uncharacterized protein</fullName>
    </submittedName>
</protein>
<dbReference type="OrthoDB" id="3968080at2759"/>
<name>A0A6A6CI44_ZASCE</name>
<keyword evidence="1" id="KW-0175">Coiled coil</keyword>
<accession>A0A6A6CI44</accession>
<reference evidence="2" key="1">
    <citation type="journal article" date="2020" name="Stud. Mycol.">
        <title>101 Dothideomycetes genomes: a test case for predicting lifestyles and emergence of pathogens.</title>
        <authorList>
            <person name="Haridas S."/>
            <person name="Albert R."/>
            <person name="Binder M."/>
            <person name="Bloem J."/>
            <person name="Labutti K."/>
            <person name="Salamov A."/>
            <person name="Andreopoulos B."/>
            <person name="Baker S."/>
            <person name="Barry K."/>
            <person name="Bills G."/>
            <person name="Bluhm B."/>
            <person name="Cannon C."/>
            <person name="Castanera R."/>
            <person name="Culley D."/>
            <person name="Daum C."/>
            <person name="Ezra D."/>
            <person name="Gonzalez J."/>
            <person name="Henrissat B."/>
            <person name="Kuo A."/>
            <person name="Liang C."/>
            <person name="Lipzen A."/>
            <person name="Lutzoni F."/>
            <person name="Magnuson J."/>
            <person name="Mondo S."/>
            <person name="Nolan M."/>
            <person name="Ohm R."/>
            <person name="Pangilinan J."/>
            <person name="Park H.-J."/>
            <person name="Ramirez L."/>
            <person name="Alfaro M."/>
            <person name="Sun H."/>
            <person name="Tritt A."/>
            <person name="Yoshinaga Y."/>
            <person name="Zwiers L.-H."/>
            <person name="Turgeon B."/>
            <person name="Goodwin S."/>
            <person name="Spatafora J."/>
            <person name="Crous P."/>
            <person name="Grigoriev I."/>
        </authorList>
    </citation>
    <scope>NUCLEOTIDE SEQUENCE</scope>
    <source>
        <strain evidence="2">ATCC 36951</strain>
    </source>
</reference>
<dbReference type="EMBL" id="ML993595">
    <property type="protein sequence ID" value="KAF2166894.1"/>
    <property type="molecule type" value="Genomic_DNA"/>
</dbReference>
<feature type="coiled-coil region" evidence="1">
    <location>
        <begin position="138"/>
        <end position="165"/>
    </location>
</feature>
<evidence type="ECO:0000313" key="2">
    <source>
        <dbReference type="EMBL" id="KAF2166894.1"/>
    </source>
</evidence>
<organism evidence="2 3">
    <name type="scientific">Zasmidium cellare ATCC 36951</name>
    <dbReference type="NCBI Taxonomy" id="1080233"/>
    <lineage>
        <taxon>Eukaryota</taxon>
        <taxon>Fungi</taxon>
        <taxon>Dikarya</taxon>
        <taxon>Ascomycota</taxon>
        <taxon>Pezizomycotina</taxon>
        <taxon>Dothideomycetes</taxon>
        <taxon>Dothideomycetidae</taxon>
        <taxon>Mycosphaerellales</taxon>
        <taxon>Mycosphaerellaceae</taxon>
        <taxon>Zasmidium</taxon>
    </lineage>
</organism>
<dbReference type="RefSeq" id="XP_033667783.1">
    <property type="nucleotide sequence ID" value="XM_033806561.1"/>
</dbReference>